<dbReference type="EMBL" id="CP080627">
    <property type="protein sequence ID" value="UYV19410.1"/>
    <property type="molecule type" value="Genomic_DNA"/>
</dbReference>
<accession>A0ABY6JRX7</accession>
<dbReference type="Proteomes" id="UP001163082">
    <property type="component" value="Chromosome"/>
</dbReference>
<dbReference type="RefSeq" id="WP_264429997.1">
    <property type="nucleotide sequence ID" value="NZ_CP080627.1"/>
</dbReference>
<protein>
    <recommendedName>
        <fullName evidence="3">DUF4214 domain-containing protein</fullName>
    </recommendedName>
</protein>
<organism evidence="1 2">
    <name type="scientific">Halomonas qaidamensis</name>
    <dbReference type="NCBI Taxonomy" id="2866211"/>
    <lineage>
        <taxon>Bacteria</taxon>
        <taxon>Pseudomonadati</taxon>
        <taxon>Pseudomonadota</taxon>
        <taxon>Gammaproteobacteria</taxon>
        <taxon>Oceanospirillales</taxon>
        <taxon>Halomonadaceae</taxon>
        <taxon>Halomonas</taxon>
    </lineage>
</organism>
<evidence type="ECO:0008006" key="3">
    <source>
        <dbReference type="Google" id="ProtNLM"/>
    </source>
</evidence>
<sequence>MPAQYSNPLLFNFLKQLFKGINKKEAGNYYAKKVPQGVSELPLSFPQALSGNPC</sequence>
<name>A0ABY6JRX7_9GAMM</name>
<gene>
    <name evidence="1" type="ORF">K1Y77_01645</name>
</gene>
<reference evidence="1 2" key="1">
    <citation type="journal article" date="2022" name="Antonie Van Leeuwenhoek">
        <title>Whole genome sequencing of the halophilic Halomonas qaidamensis XH36, a novel species strain with high ectoine production.</title>
        <authorList>
            <person name="Zhang T."/>
            <person name="Cui T."/>
            <person name="Cao Y."/>
            <person name="Li Y."/>
            <person name="Li F."/>
            <person name="Zhu D."/>
            <person name="Xing J."/>
        </authorList>
    </citation>
    <scope>NUCLEOTIDE SEQUENCE [LARGE SCALE GENOMIC DNA]</scope>
    <source>
        <strain evidence="1 2">XH36</strain>
    </source>
</reference>
<evidence type="ECO:0000313" key="2">
    <source>
        <dbReference type="Proteomes" id="UP001163082"/>
    </source>
</evidence>
<keyword evidence="2" id="KW-1185">Reference proteome</keyword>
<evidence type="ECO:0000313" key="1">
    <source>
        <dbReference type="EMBL" id="UYV19410.1"/>
    </source>
</evidence>
<proteinExistence type="predicted"/>